<evidence type="ECO:0000256" key="3">
    <source>
        <dbReference type="ARBA" id="ARBA00022499"/>
    </source>
</evidence>
<feature type="region of interest" description="Disordered" evidence="14">
    <location>
        <begin position="718"/>
        <end position="799"/>
    </location>
</feature>
<dbReference type="PANTHER" id="PTHR24388:SF34">
    <property type="entry name" value="ZINC FINGER PROTEIN 280D"/>
    <property type="match status" value="1"/>
</dbReference>
<feature type="region of interest" description="Disordered" evidence="14">
    <location>
        <begin position="865"/>
        <end position="946"/>
    </location>
</feature>
<protein>
    <submittedName>
        <fullName evidence="16">Z280D protein</fullName>
    </submittedName>
</protein>
<dbReference type="GO" id="GO:0000978">
    <property type="term" value="F:RNA polymerase II cis-regulatory region sequence-specific DNA binding"/>
    <property type="evidence" value="ECO:0007669"/>
    <property type="project" value="TreeGrafter"/>
</dbReference>
<evidence type="ECO:0000256" key="1">
    <source>
        <dbReference type="ARBA" id="ARBA00003729"/>
    </source>
</evidence>
<dbReference type="Pfam" id="PF25429">
    <property type="entry name" value="zf-POGZ"/>
    <property type="match status" value="1"/>
</dbReference>
<dbReference type="Pfam" id="PF13836">
    <property type="entry name" value="DUF4195"/>
    <property type="match status" value="1"/>
</dbReference>
<name>A0A7L1I8L4_SMUAF</name>
<dbReference type="EMBL" id="VXBO01000009">
    <property type="protein sequence ID" value="NXN34694.1"/>
    <property type="molecule type" value="Genomic_DNA"/>
</dbReference>
<keyword evidence="4" id="KW-0479">Metal-binding</keyword>
<proteinExistence type="predicted"/>
<feature type="domain" description="C2H2-type" evidence="15">
    <location>
        <begin position="403"/>
        <end position="431"/>
    </location>
</feature>
<dbReference type="InterPro" id="IPR013087">
    <property type="entry name" value="Znf_C2H2_type"/>
</dbReference>
<dbReference type="GO" id="GO:0005634">
    <property type="term" value="C:nucleus"/>
    <property type="evidence" value="ECO:0007669"/>
    <property type="project" value="UniProtKB-SubCell"/>
</dbReference>
<keyword evidence="5" id="KW-0677">Repeat</keyword>
<dbReference type="Pfam" id="PF25414">
    <property type="entry name" value="zf-C2H2_Z280C_D"/>
    <property type="match status" value="1"/>
</dbReference>
<dbReference type="SUPFAM" id="SSF57667">
    <property type="entry name" value="beta-beta-alpha zinc fingers"/>
    <property type="match status" value="1"/>
</dbReference>
<keyword evidence="8" id="KW-0832">Ubl conjugation</keyword>
<comment type="caution">
    <text evidence="16">The sequence shown here is derived from an EMBL/GenBank/DDBJ whole genome shotgun (WGS) entry which is preliminary data.</text>
</comment>
<dbReference type="FunFam" id="3.30.160.60:FF:000298">
    <property type="entry name" value="zinc finger protein 280D isoform X1"/>
    <property type="match status" value="1"/>
</dbReference>
<evidence type="ECO:0000256" key="10">
    <source>
        <dbReference type="ARBA" id="ARBA00023125"/>
    </source>
</evidence>
<dbReference type="InterPro" id="IPR025243">
    <property type="entry name" value="DUF4195"/>
</dbReference>
<feature type="non-terminal residue" evidence="16">
    <location>
        <position position="946"/>
    </location>
</feature>
<dbReference type="AlphaFoldDB" id="A0A7L1I8L4"/>
<organism evidence="16 17">
    <name type="scientific">Smutsornis africanus</name>
    <name type="common">Double-banded courser</name>
    <name type="synonym">Rhinoptilus africanus</name>
    <dbReference type="NCBI Taxonomy" id="240209"/>
    <lineage>
        <taxon>Eukaryota</taxon>
        <taxon>Metazoa</taxon>
        <taxon>Chordata</taxon>
        <taxon>Craniata</taxon>
        <taxon>Vertebrata</taxon>
        <taxon>Euteleostomi</taxon>
        <taxon>Archelosauria</taxon>
        <taxon>Archosauria</taxon>
        <taxon>Dinosauria</taxon>
        <taxon>Saurischia</taxon>
        <taxon>Theropoda</taxon>
        <taxon>Coelurosauria</taxon>
        <taxon>Aves</taxon>
        <taxon>Neognathae</taxon>
        <taxon>Neoaves</taxon>
        <taxon>Charadriiformes</taxon>
        <taxon>Glareolidae</taxon>
        <taxon>Rhinoptilus</taxon>
    </lineage>
</organism>
<dbReference type="InterPro" id="IPR050527">
    <property type="entry name" value="Snail/Krueppel_Znf"/>
</dbReference>
<evidence type="ECO:0000313" key="17">
    <source>
        <dbReference type="Proteomes" id="UP000525158"/>
    </source>
</evidence>
<evidence type="ECO:0000256" key="13">
    <source>
        <dbReference type="PROSITE-ProRule" id="PRU00042"/>
    </source>
</evidence>
<evidence type="ECO:0000313" key="16">
    <source>
        <dbReference type="EMBL" id="NXN34694.1"/>
    </source>
</evidence>
<evidence type="ECO:0000256" key="8">
    <source>
        <dbReference type="ARBA" id="ARBA00022843"/>
    </source>
</evidence>
<dbReference type="InterPro" id="IPR059074">
    <property type="entry name" value="zf-C2H2_Z280C_D"/>
</dbReference>
<evidence type="ECO:0000256" key="4">
    <source>
        <dbReference type="ARBA" id="ARBA00022723"/>
    </source>
</evidence>
<dbReference type="InterPro" id="IPR036236">
    <property type="entry name" value="Znf_C2H2_sf"/>
</dbReference>
<feature type="domain" description="C2H2-type" evidence="15">
    <location>
        <begin position="343"/>
        <end position="371"/>
    </location>
</feature>
<keyword evidence="3" id="KW-1017">Isopeptide bond</keyword>
<evidence type="ECO:0000256" key="12">
    <source>
        <dbReference type="ARBA" id="ARBA00023242"/>
    </source>
</evidence>
<dbReference type="GO" id="GO:0000981">
    <property type="term" value="F:DNA-binding transcription factor activity, RNA polymerase II-specific"/>
    <property type="evidence" value="ECO:0007669"/>
    <property type="project" value="TreeGrafter"/>
</dbReference>
<keyword evidence="12" id="KW-0539">Nucleus</keyword>
<dbReference type="GO" id="GO:0008270">
    <property type="term" value="F:zinc ion binding"/>
    <property type="evidence" value="ECO:0007669"/>
    <property type="project" value="UniProtKB-KW"/>
</dbReference>
<reference evidence="16 17" key="1">
    <citation type="submission" date="2019-09" db="EMBL/GenBank/DDBJ databases">
        <title>Bird 10,000 Genomes (B10K) Project - Family phase.</title>
        <authorList>
            <person name="Zhang G."/>
        </authorList>
    </citation>
    <scope>NUCLEOTIDE SEQUENCE [LARGE SCALE GENOMIC DNA]</scope>
    <source>
        <strain evidence="16">B10K-DU-002-36</strain>
        <tissue evidence="16">Muscle</tissue>
    </source>
</reference>
<feature type="compositionally biased region" description="Basic and acidic residues" evidence="14">
    <location>
        <begin position="736"/>
        <end position="750"/>
    </location>
</feature>
<dbReference type="PROSITE" id="PS50157">
    <property type="entry name" value="ZINC_FINGER_C2H2_2"/>
    <property type="match status" value="2"/>
</dbReference>
<evidence type="ECO:0000256" key="2">
    <source>
        <dbReference type="ARBA" id="ARBA00004123"/>
    </source>
</evidence>
<comment type="subcellular location">
    <subcellularLocation>
        <location evidence="2">Nucleus</location>
    </subcellularLocation>
</comment>
<dbReference type="PROSITE" id="PS00028">
    <property type="entry name" value="ZINC_FINGER_C2H2_1"/>
    <property type="match status" value="4"/>
</dbReference>
<dbReference type="Gene3D" id="3.30.160.60">
    <property type="entry name" value="Classic Zinc Finger"/>
    <property type="match status" value="1"/>
</dbReference>
<accession>A0A7L1I8L4</accession>
<keyword evidence="10" id="KW-0238">DNA-binding</keyword>
<feature type="compositionally biased region" description="Low complexity" evidence="14">
    <location>
        <begin position="530"/>
        <end position="560"/>
    </location>
</feature>
<keyword evidence="11" id="KW-0804">Transcription</keyword>
<dbReference type="PANTHER" id="PTHR24388">
    <property type="entry name" value="ZINC FINGER PROTEIN"/>
    <property type="match status" value="1"/>
</dbReference>
<evidence type="ECO:0000256" key="7">
    <source>
        <dbReference type="ARBA" id="ARBA00022833"/>
    </source>
</evidence>
<feature type="region of interest" description="Disordered" evidence="14">
    <location>
        <begin position="530"/>
        <end position="571"/>
    </location>
</feature>
<comment type="function">
    <text evidence="1">May function as a transcription factor.</text>
</comment>
<evidence type="ECO:0000256" key="11">
    <source>
        <dbReference type="ARBA" id="ARBA00023163"/>
    </source>
</evidence>
<keyword evidence="17" id="KW-1185">Reference proteome</keyword>
<sequence length="946" mass="105908">SSLKMAELFMECEEEELEPWQKRVKEVEEDDDDDEPIFVGEISSSKPASTYILNRVNLSSSRRGIQNGAPSRGTVTTFKADSHHYATPASSPSAMPVSSVFQSVSRPTTSAVAVQPLSVPDYIMDSPPAAPDNTSGILFGVRQNSGVPQYQTGPAVNVTGIGLGSINCPERNILVIENQLVKFLSKTSSLNPIVVMIRSGHKTSFTCTNAASSTIKNGGPFPRACPKCNIHFNLMDPLKNHMKYCCPDLVNDFFPGMAKTECLSTTSKTAESEKGKLIMLVNDFYYGKHEGDTQQVQQEQKTHTTFKCFSCLKVLKNNIRFMNHMKHHLELEKQSSESWESHTTCQHCYRQFPTPFQLQCHIESTHTPYESSTICKICELSFETEQVLLQHMKDNHKPGEMPYVCQVCNYRSSAFSDVETHFRTVHENTKHLLCPFCLKVIKIGAPYMHHYMRHQKKGIYRCTKCRLQFLTCKEKMDHKTQHHRTFRKPKQLEGLPPGTKVTIRASVGSLQSGSSATSFVSTSASTFQLSPKAKNTATKNHNKSNTNKSKAKSKPATSKKQNAWTNSKKKKEITNTALHNLRYRLGAHKCIECYSEIKDFASHFPAYVHCSLCRYNTSCSKAYVNHMMSFHSARPSKRFWIYKKHSEELRGVTVVCLNCDFLTDVSGLDSMATHLSQSHTHTCQVIIEKVSVDIPAAEQVSELKTKISIREKEAKLENISRPSISEGKTETPAFESKQEHDSSDKTKECNRNQTKKVGSVEKNEENLSLSNTQNVPSLEAPDNSSKNSLHEKGACCDSDNNKQLVDEKQKCVSDESELKNCQSSDVILNEQTKVHSLDETTLSAMNARDLKLTLGEDVSFEQFLRKRDEPESVSSDISEQGSIHLEPLTPSEVLEHEATEILQKGNVAPSSKKAGQLSEQTDETSKESSPSRMETTVNKTDESEAS</sequence>
<feature type="compositionally biased region" description="Polar residues" evidence="14">
    <location>
        <begin position="872"/>
        <end position="881"/>
    </location>
</feature>
<feature type="compositionally biased region" description="Polar residues" evidence="14">
    <location>
        <begin position="766"/>
        <end position="787"/>
    </location>
</feature>
<gene>
    <name evidence="16" type="primary">Znf280d</name>
    <name evidence="16" type="ORF">RHIAFR_R13675</name>
</gene>
<feature type="non-terminal residue" evidence="16">
    <location>
        <position position="1"/>
    </location>
</feature>
<dbReference type="SMART" id="SM00355">
    <property type="entry name" value="ZnF_C2H2"/>
    <property type="match status" value="9"/>
</dbReference>
<keyword evidence="9" id="KW-0805">Transcription regulation</keyword>
<evidence type="ECO:0000256" key="9">
    <source>
        <dbReference type="ARBA" id="ARBA00023015"/>
    </source>
</evidence>
<keyword evidence="7" id="KW-0862">Zinc</keyword>
<evidence type="ECO:0000259" key="15">
    <source>
        <dbReference type="PROSITE" id="PS50157"/>
    </source>
</evidence>
<evidence type="ECO:0000256" key="5">
    <source>
        <dbReference type="ARBA" id="ARBA00022737"/>
    </source>
</evidence>
<dbReference type="InterPro" id="IPR057618">
    <property type="entry name" value="Znf_POGZ/Z280C-D-like"/>
</dbReference>
<feature type="compositionally biased region" description="Polar residues" evidence="14">
    <location>
        <begin position="927"/>
        <end position="938"/>
    </location>
</feature>
<dbReference type="Proteomes" id="UP000525158">
    <property type="component" value="Unassembled WGS sequence"/>
</dbReference>
<evidence type="ECO:0000256" key="14">
    <source>
        <dbReference type="SAM" id="MobiDB-lite"/>
    </source>
</evidence>
<keyword evidence="6 13" id="KW-0863">Zinc-finger</keyword>
<evidence type="ECO:0000256" key="6">
    <source>
        <dbReference type="ARBA" id="ARBA00022771"/>
    </source>
</evidence>